<accession>A0A139A2H3</accession>
<reference evidence="3 4" key="1">
    <citation type="journal article" date="2015" name="Genome Biol. Evol.">
        <title>Phylogenomic analyses indicate that early fungi evolved digesting cell walls of algal ancestors of land plants.</title>
        <authorList>
            <person name="Chang Y."/>
            <person name="Wang S."/>
            <person name="Sekimoto S."/>
            <person name="Aerts A.L."/>
            <person name="Choi C."/>
            <person name="Clum A."/>
            <person name="LaButti K.M."/>
            <person name="Lindquist E.A."/>
            <person name="Yee Ngan C."/>
            <person name="Ohm R.A."/>
            <person name="Salamov A.A."/>
            <person name="Grigoriev I.V."/>
            <person name="Spatafora J.W."/>
            <person name="Berbee M.L."/>
        </authorList>
    </citation>
    <scope>NUCLEOTIDE SEQUENCE [LARGE SCALE GENOMIC DNA]</scope>
    <source>
        <strain evidence="3 4">JEL478</strain>
    </source>
</reference>
<feature type="region of interest" description="Disordered" evidence="1">
    <location>
        <begin position="441"/>
        <end position="507"/>
    </location>
</feature>
<feature type="compositionally biased region" description="Pro residues" evidence="1">
    <location>
        <begin position="448"/>
        <end position="464"/>
    </location>
</feature>
<dbReference type="STRING" id="1344416.A0A139A2H3"/>
<dbReference type="Pfam" id="PF17921">
    <property type="entry name" value="Integrase_H2C2"/>
    <property type="match status" value="1"/>
</dbReference>
<dbReference type="InterPro" id="IPR041588">
    <property type="entry name" value="Integrase_H2C2"/>
</dbReference>
<feature type="compositionally biased region" description="Polar residues" evidence="1">
    <location>
        <begin position="23"/>
        <end position="32"/>
    </location>
</feature>
<feature type="compositionally biased region" description="Low complexity" evidence="1">
    <location>
        <begin position="64"/>
        <end position="79"/>
    </location>
</feature>
<keyword evidence="4" id="KW-1185">Reference proteome</keyword>
<evidence type="ECO:0000259" key="2">
    <source>
        <dbReference type="Pfam" id="PF17921"/>
    </source>
</evidence>
<evidence type="ECO:0000313" key="3">
    <source>
        <dbReference type="EMBL" id="KXS10745.1"/>
    </source>
</evidence>
<dbReference type="Gene3D" id="1.10.340.70">
    <property type="match status" value="1"/>
</dbReference>
<feature type="domain" description="Integrase zinc-binding" evidence="2">
    <location>
        <begin position="168"/>
        <end position="208"/>
    </location>
</feature>
<dbReference type="PANTHER" id="PTHR48148:SF2">
    <property type="entry name" value="PA14 DOMAIN-CONTAINING PROTEIN"/>
    <property type="match status" value="1"/>
</dbReference>
<evidence type="ECO:0000313" key="4">
    <source>
        <dbReference type="Proteomes" id="UP000070544"/>
    </source>
</evidence>
<dbReference type="AlphaFoldDB" id="A0A139A2H3"/>
<dbReference type="Proteomes" id="UP000070544">
    <property type="component" value="Unassembled WGS sequence"/>
</dbReference>
<feature type="compositionally biased region" description="Low complexity" evidence="1">
    <location>
        <begin position="88"/>
        <end position="104"/>
    </location>
</feature>
<feature type="compositionally biased region" description="Basic and acidic residues" evidence="1">
    <location>
        <begin position="482"/>
        <end position="491"/>
    </location>
</feature>
<protein>
    <recommendedName>
        <fullName evidence="2">Integrase zinc-binding domain-containing protein</fullName>
    </recommendedName>
</protein>
<dbReference type="EMBL" id="KQ965816">
    <property type="protein sequence ID" value="KXS10745.1"/>
    <property type="molecule type" value="Genomic_DNA"/>
</dbReference>
<name>A0A139A2H3_GONPJ</name>
<proteinExistence type="predicted"/>
<dbReference type="PANTHER" id="PTHR48148">
    <property type="entry name" value="KERATINOCYTE PROLINE-RICH PROTEIN"/>
    <property type="match status" value="1"/>
</dbReference>
<feature type="region of interest" description="Disordered" evidence="1">
    <location>
        <begin position="1"/>
        <end position="104"/>
    </location>
</feature>
<sequence length="550" mass="60419">MTIQHRPGRIHLLPDFLSRHPTDTASSDTGSEPQPHDTNFPWPVDHSPAPPSPFPTPPTTPLNIAAISDITSSTSAPTDTPTPPAPPLTSSAASDTTPSPLNPLTLTPATLLDLQLSDPSFCSTSFLPTLRSNLSTFTILPTTNLLQHTLVPLQPGRRPDPIIQLALPQSLAPDVLRALHDNLTGGAHLGRNRTFEAVRHRFWWLDMASNPPGLLIPKDIPSPNHTLGIDLLGPFRRSRHGNKYIVVVTDDGDNQAPPNNFSATKELIYFIDWSPTLPLPSTPYASVPLPTTPKPTPSPNASTPPSRLSLLLTSTTLSPLPPLHDFTKSTDLRSHILSTLNSAYQRIRCNIARQQLYQKTLYNLRHHPVSYSLGQRVLVYVPRIEPGSNKVKVVTHVQRLKPYFSINDSYHASRNLHLPLPSADLDDADPALPPHVDEVEHLAYGPNDTPPSPTLPSDPTPPPSVASLPPTHHSNVSLSARSYDHQHDEHQPPPSPHSNLPPSPPIVAEPTYTTHCNVDTILARQFCYGKPFFKVQHHDRARPTWIPTPR</sequence>
<feature type="compositionally biased region" description="Pro residues" evidence="1">
    <location>
        <begin position="492"/>
        <end position="507"/>
    </location>
</feature>
<feature type="compositionally biased region" description="Pro residues" evidence="1">
    <location>
        <begin position="48"/>
        <end position="60"/>
    </location>
</feature>
<dbReference type="OrthoDB" id="10030726at2759"/>
<gene>
    <name evidence="3" type="ORF">M427DRAFT_73674</name>
</gene>
<evidence type="ECO:0000256" key="1">
    <source>
        <dbReference type="SAM" id="MobiDB-lite"/>
    </source>
</evidence>
<organism evidence="3 4">
    <name type="scientific">Gonapodya prolifera (strain JEL478)</name>
    <name type="common">Monoblepharis prolifera</name>
    <dbReference type="NCBI Taxonomy" id="1344416"/>
    <lineage>
        <taxon>Eukaryota</taxon>
        <taxon>Fungi</taxon>
        <taxon>Fungi incertae sedis</taxon>
        <taxon>Chytridiomycota</taxon>
        <taxon>Chytridiomycota incertae sedis</taxon>
        <taxon>Monoblepharidomycetes</taxon>
        <taxon>Monoblepharidales</taxon>
        <taxon>Gonapodyaceae</taxon>
        <taxon>Gonapodya</taxon>
    </lineage>
</organism>